<proteinExistence type="predicted"/>
<keyword evidence="1" id="KW-0175">Coiled coil</keyword>
<protein>
    <submittedName>
        <fullName evidence="2">Uncharacterized protein</fullName>
    </submittedName>
</protein>
<reference evidence="2" key="1">
    <citation type="submission" date="2017-05" db="UniProtKB">
        <authorList>
            <consortium name="EnsemblMetazoa"/>
        </authorList>
    </citation>
    <scope>IDENTIFICATION</scope>
</reference>
<dbReference type="EnsemblMetazoa" id="Aqu2.1.36217_001">
    <property type="protein sequence ID" value="Aqu2.1.36217_001"/>
    <property type="gene ID" value="Aqu2.1.36217"/>
</dbReference>
<evidence type="ECO:0000256" key="1">
    <source>
        <dbReference type="SAM" id="Coils"/>
    </source>
</evidence>
<accession>A0A1X7V9M4</accession>
<feature type="coiled-coil region" evidence="1">
    <location>
        <begin position="70"/>
        <end position="164"/>
    </location>
</feature>
<dbReference type="InParanoid" id="A0A1X7V9M4"/>
<sequence length="336" mass="39724">MLDEVNSLLDLMVSEKQALEEKIVSLEEQVKGSKTSEDKTNEKEANALRKGEIKELAVLRTELAMERELISSLRDRVERTSEDCQRERHEHKKWIDELQEQLSYIQLQYQKEKRENKRLQEVLLKRNEKNDALIAENNKLIRTLEKLEEKQSKTRTTLLALKRKVTLESKTIKGEEEKRDTEINGIVEERVKKRLKILLEEKEAELKDMRNQVIQRDGIIKKQENQLNRLRDELSNQLSGFEKELQSSRLELPELRKALKMQQKKLRKSEEALQMERQESQQLLASTEAHITKLLGVLDKERHDHHKEVHSLCVAMATQKQELQMELDRLKDKIIN</sequence>
<feature type="coiled-coil region" evidence="1">
    <location>
        <begin position="192"/>
        <end position="286"/>
    </location>
</feature>
<feature type="coiled-coil region" evidence="1">
    <location>
        <begin position="2"/>
        <end position="36"/>
    </location>
</feature>
<organism evidence="2">
    <name type="scientific">Amphimedon queenslandica</name>
    <name type="common">Sponge</name>
    <dbReference type="NCBI Taxonomy" id="400682"/>
    <lineage>
        <taxon>Eukaryota</taxon>
        <taxon>Metazoa</taxon>
        <taxon>Porifera</taxon>
        <taxon>Demospongiae</taxon>
        <taxon>Heteroscleromorpha</taxon>
        <taxon>Haplosclerida</taxon>
        <taxon>Niphatidae</taxon>
        <taxon>Amphimedon</taxon>
    </lineage>
</organism>
<name>A0A1X7V9M4_AMPQE</name>
<dbReference type="AlphaFoldDB" id="A0A1X7V9M4"/>
<evidence type="ECO:0000313" key="2">
    <source>
        <dbReference type="EnsemblMetazoa" id="Aqu2.1.36217_001"/>
    </source>
</evidence>